<comment type="caution">
    <text evidence="2">The sequence shown here is derived from an EMBL/GenBank/DDBJ whole genome shotgun (WGS) entry which is preliminary data.</text>
</comment>
<evidence type="ECO:0000256" key="1">
    <source>
        <dbReference type="SAM" id="Phobius"/>
    </source>
</evidence>
<name>A0A0F9FTG2_9ZZZZ</name>
<dbReference type="AlphaFoldDB" id="A0A0F9FTG2"/>
<organism evidence="2">
    <name type="scientific">marine sediment metagenome</name>
    <dbReference type="NCBI Taxonomy" id="412755"/>
    <lineage>
        <taxon>unclassified sequences</taxon>
        <taxon>metagenomes</taxon>
        <taxon>ecological metagenomes</taxon>
    </lineage>
</organism>
<reference evidence="2" key="1">
    <citation type="journal article" date="2015" name="Nature">
        <title>Complex archaea that bridge the gap between prokaryotes and eukaryotes.</title>
        <authorList>
            <person name="Spang A."/>
            <person name="Saw J.H."/>
            <person name="Jorgensen S.L."/>
            <person name="Zaremba-Niedzwiedzka K."/>
            <person name="Martijn J."/>
            <person name="Lind A.E."/>
            <person name="van Eijk R."/>
            <person name="Schleper C."/>
            <person name="Guy L."/>
            <person name="Ettema T.J."/>
        </authorList>
    </citation>
    <scope>NUCLEOTIDE SEQUENCE</scope>
</reference>
<gene>
    <name evidence="2" type="ORF">LCGC14_1993180</name>
</gene>
<evidence type="ECO:0000313" key="2">
    <source>
        <dbReference type="EMBL" id="KKL81596.1"/>
    </source>
</evidence>
<protein>
    <submittedName>
        <fullName evidence="2">Uncharacterized protein</fullName>
    </submittedName>
</protein>
<keyword evidence="1" id="KW-0812">Transmembrane</keyword>
<dbReference type="EMBL" id="LAZR01022519">
    <property type="protein sequence ID" value="KKL81596.1"/>
    <property type="molecule type" value="Genomic_DNA"/>
</dbReference>
<keyword evidence="1" id="KW-0472">Membrane</keyword>
<keyword evidence="1" id="KW-1133">Transmembrane helix</keyword>
<feature type="transmembrane region" description="Helical" evidence="1">
    <location>
        <begin position="42"/>
        <end position="60"/>
    </location>
</feature>
<feature type="transmembrane region" description="Helical" evidence="1">
    <location>
        <begin position="20"/>
        <end position="36"/>
    </location>
</feature>
<accession>A0A0F9FTG2</accession>
<proteinExistence type="predicted"/>
<sequence>MNLKYKFCLHKAYFEKGYSLSHYILKLIAIIGLTSGDLNSTLWMASGYTIGCYFLGYFWYKFRMIDEEIEVGNRFNKFVKETRKFIKSKYL</sequence>